<dbReference type="EMBL" id="PVBS01000004">
    <property type="protein sequence ID" value="PRD51982.1"/>
    <property type="molecule type" value="Genomic_DNA"/>
</dbReference>
<evidence type="ECO:0000313" key="5">
    <source>
        <dbReference type="Proteomes" id="UP000238642"/>
    </source>
</evidence>
<dbReference type="AlphaFoldDB" id="A0A2S9JG96"/>
<gene>
    <name evidence="4" type="ORF">C5749_16935</name>
</gene>
<dbReference type="GO" id="GO:0003676">
    <property type="term" value="F:nucleic acid binding"/>
    <property type="evidence" value="ECO:0007669"/>
    <property type="project" value="InterPro"/>
</dbReference>
<evidence type="ECO:0000259" key="3">
    <source>
        <dbReference type="Pfam" id="PF08797"/>
    </source>
</evidence>
<dbReference type="Gene3D" id="3.30.70.2330">
    <property type="match status" value="1"/>
</dbReference>
<evidence type="ECO:0000313" key="4">
    <source>
        <dbReference type="EMBL" id="PRD51982.1"/>
    </source>
</evidence>
<comment type="caution">
    <text evidence="4">The sequence shown here is derived from an EMBL/GenBank/DDBJ whole genome shotgun (WGS) entry which is preliminary data.</text>
</comment>
<keyword evidence="1" id="KW-0479">Metal-binding</keyword>
<evidence type="ECO:0000256" key="1">
    <source>
        <dbReference type="ARBA" id="ARBA00022723"/>
    </source>
</evidence>
<dbReference type="RefSeq" id="WP_105727418.1">
    <property type="nucleotide sequence ID" value="NZ_PVBS01000004.1"/>
</dbReference>
<keyword evidence="5" id="KW-1185">Reference proteome</keyword>
<keyword evidence="2" id="KW-0378">Hydrolase</keyword>
<accession>A0A2S9JG96</accession>
<dbReference type="GO" id="GO:0008270">
    <property type="term" value="F:zinc ion binding"/>
    <property type="evidence" value="ECO:0007669"/>
    <property type="project" value="InterPro"/>
</dbReference>
<sequence length="219" mass="25565">MAEFSKIYLAWRKGKGSRRHIVGLLERSEDNNVTFQYLPQTKDLVKSEGFIPYFEFQHLDKVYDNNVLQIFSHRLIKAERPDINNFYAFWEVDPSKADDRFYLLGKTQGLTASDNFEFLAEYIYHSNVHFLTDLSGLSHINLPKDTVKKGDFLQYTFEDDNQFDKEAVKLSFNGHEIGYIKKIHCRVFHQAPEQSLRIQVKAVEQNGIMRKIFVTVSAG</sequence>
<dbReference type="Proteomes" id="UP000238642">
    <property type="component" value="Unassembled WGS sequence"/>
</dbReference>
<proteinExistence type="predicted"/>
<dbReference type="InterPro" id="IPR014905">
    <property type="entry name" value="HIRAN"/>
</dbReference>
<feature type="domain" description="HIRAN" evidence="3">
    <location>
        <begin position="132"/>
        <end position="190"/>
    </location>
</feature>
<protein>
    <recommendedName>
        <fullName evidence="3">HIRAN domain-containing protein</fullName>
    </recommendedName>
</protein>
<dbReference type="GO" id="GO:0016818">
    <property type="term" value="F:hydrolase activity, acting on acid anhydrides, in phosphorus-containing anhydrides"/>
    <property type="evidence" value="ECO:0007669"/>
    <property type="project" value="InterPro"/>
</dbReference>
<reference evidence="4 5" key="1">
    <citation type="submission" date="2018-02" db="EMBL/GenBank/DDBJ databases">
        <title>The draft genome of Sphingobacterium gobiense H7.</title>
        <authorList>
            <person name="Li L."/>
            <person name="Liu L."/>
            <person name="Zhang X."/>
            <person name="Wang T."/>
            <person name="Liang L."/>
        </authorList>
    </citation>
    <scope>NUCLEOTIDE SEQUENCE [LARGE SCALE GENOMIC DNA]</scope>
    <source>
        <strain evidence="4 5">ACCC 05757</strain>
    </source>
</reference>
<name>A0A2S9JG96_9SPHI</name>
<dbReference type="OrthoDB" id="1332840at2"/>
<dbReference type="Pfam" id="PF08797">
    <property type="entry name" value="HIRAN"/>
    <property type="match status" value="1"/>
</dbReference>
<organism evidence="4 5">
    <name type="scientific">Sphingobacterium gobiense</name>
    <dbReference type="NCBI Taxonomy" id="1382456"/>
    <lineage>
        <taxon>Bacteria</taxon>
        <taxon>Pseudomonadati</taxon>
        <taxon>Bacteroidota</taxon>
        <taxon>Sphingobacteriia</taxon>
        <taxon>Sphingobacteriales</taxon>
        <taxon>Sphingobacteriaceae</taxon>
        <taxon>Sphingobacterium</taxon>
    </lineage>
</organism>
<evidence type="ECO:0000256" key="2">
    <source>
        <dbReference type="ARBA" id="ARBA00022801"/>
    </source>
</evidence>